<evidence type="ECO:0000256" key="8">
    <source>
        <dbReference type="ARBA" id="ARBA00022884"/>
    </source>
</evidence>
<dbReference type="InterPro" id="IPR011545">
    <property type="entry name" value="DEAD/DEAH_box_helicase_dom"/>
</dbReference>
<dbReference type="PROSITE" id="PS51194">
    <property type="entry name" value="HELICASE_CTER"/>
    <property type="match status" value="1"/>
</dbReference>
<evidence type="ECO:0000256" key="13">
    <source>
        <dbReference type="ARBA" id="ARBA00038757"/>
    </source>
</evidence>
<dbReference type="GO" id="GO:0016887">
    <property type="term" value="F:ATP hydrolysis activity"/>
    <property type="evidence" value="ECO:0007669"/>
    <property type="project" value="RHEA"/>
</dbReference>
<comment type="subcellular location">
    <subcellularLocation>
        <location evidence="1">Nucleus</location>
        <location evidence="1">Nucleolus</location>
    </subcellularLocation>
</comment>
<feature type="domain" description="Helicase ATP-binding" evidence="16">
    <location>
        <begin position="299"/>
        <end position="500"/>
    </location>
</feature>
<evidence type="ECO:0000256" key="4">
    <source>
        <dbReference type="ARBA" id="ARBA00022741"/>
    </source>
</evidence>
<gene>
    <name evidence="18" type="ORF">BN1723_010484</name>
</gene>
<feature type="compositionally biased region" description="Basic and acidic residues" evidence="15">
    <location>
        <begin position="752"/>
        <end position="825"/>
    </location>
</feature>
<keyword evidence="6 14" id="KW-0347">Helicase</keyword>
<keyword evidence="10" id="KW-0539">Nucleus</keyword>
<comment type="function">
    <text evidence="11">ATP-binding RNA helicase involved in the biogenesis of 60S ribosomal subunits. Binds 90S pre-ribosomal particles and dissociates from pre-60S ribosomal particles after processing of 27SB pre-rRNA. Required for the normal formation of 18S rRNA through the processing of pre-rRNAs at sites A0, A1 and A2, and the normal formation of 25S and 5.8S rRNAs through the processing of pre-rRNAs at sites C1 and C2.</text>
</comment>
<dbReference type="PROSITE" id="PS51192">
    <property type="entry name" value="HELICASE_ATP_BIND_1"/>
    <property type="match status" value="2"/>
</dbReference>
<dbReference type="InterPro" id="IPR000629">
    <property type="entry name" value="RNA-helicase_DEAD-box_CS"/>
</dbReference>
<keyword evidence="7 14" id="KW-0067">ATP-binding</keyword>
<reference evidence="19" key="1">
    <citation type="submission" date="2015-05" db="EMBL/GenBank/DDBJ databases">
        <authorList>
            <person name="Fogelqvist Johan"/>
        </authorList>
    </citation>
    <scope>NUCLEOTIDE SEQUENCE [LARGE SCALE GENOMIC DNA]</scope>
</reference>
<dbReference type="Pfam" id="PF23681">
    <property type="entry name" value="CTT_SPB4"/>
    <property type="match status" value="1"/>
</dbReference>
<keyword evidence="5 14" id="KW-0378">Hydrolase</keyword>
<dbReference type="InterPro" id="IPR025313">
    <property type="entry name" value="SPB4-like_CTE"/>
</dbReference>
<comment type="domain">
    <text evidence="14">The Q motif is unique to and characteristic of the DEAD box family of RNA helicases and controls ATP binding and hydrolysis.</text>
</comment>
<dbReference type="EMBL" id="CVQI01005446">
    <property type="protein sequence ID" value="CRK14828.1"/>
    <property type="molecule type" value="Genomic_DNA"/>
</dbReference>
<comment type="similarity">
    <text evidence="12">Belongs to the DEAD box helicase family. DDX55/SPB4 subfamily.</text>
</comment>
<feature type="domain" description="Helicase C-terminal" evidence="17">
    <location>
        <begin position="537"/>
        <end position="702"/>
    </location>
</feature>
<name>A0A0G4KYI0_VERLO</name>
<dbReference type="GO" id="GO:0005524">
    <property type="term" value="F:ATP binding"/>
    <property type="evidence" value="ECO:0007669"/>
    <property type="project" value="UniProtKB-UniRule"/>
</dbReference>
<evidence type="ECO:0000256" key="5">
    <source>
        <dbReference type="ARBA" id="ARBA00022801"/>
    </source>
</evidence>
<evidence type="ECO:0000256" key="1">
    <source>
        <dbReference type="ARBA" id="ARBA00004604"/>
    </source>
</evidence>
<dbReference type="Pfam" id="PF00270">
    <property type="entry name" value="DEAD"/>
    <property type="match status" value="2"/>
</dbReference>
<feature type="region of interest" description="Disordered" evidence="15">
    <location>
        <begin position="752"/>
        <end position="845"/>
    </location>
</feature>
<dbReference type="CDD" id="cd18787">
    <property type="entry name" value="SF2_C_DEAD"/>
    <property type="match status" value="1"/>
</dbReference>
<evidence type="ECO:0000256" key="3">
    <source>
        <dbReference type="ARBA" id="ARBA00022552"/>
    </source>
</evidence>
<dbReference type="GO" id="GO:0006364">
    <property type="term" value="P:rRNA processing"/>
    <property type="evidence" value="ECO:0007669"/>
    <property type="project" value="UniProtKB-KW"/>
</dbReference>
<keyword evidence="2" id="KW-0690">Ribosome biogenesis</keyword>
<dbReference type="InterPro" id="IPR014001">
    <property type="entry name" value="Helicase_ATP-bd"/>
</dbReference>
<dbReference type="PANTHER" id="PTHR24031">
    <property type="entry name" value="RNA HELICASE"/>
    <property type="match status" value="1"/>
</dbReference>
<evidence type="ECO:0000256" key="10">
    <source>
        <dbReference type="ARBA" id="ARBA00023242"/>
    </source>
</evidence>
<evidence type="ECO:0000256" key="2">
    <source>
        <dbReference type="ARBA" id="ARBA00022517"/>
    </source>
</evidence>
<dbReference type="SMART" id="SM00490">
    <property type="entry name" value="HELICc"/>
    <property type="match status" value="1"/>
</dbReference>
<dbReference type="CDD" id="cd17960">
    <property type="entry name" value="DEADc_DDX55"/>
    <property type="match status" value="1"/>
</dbReference>
<dbReference type="PROSITE" id="PS00039">
    <property type="entry name" value="DEAD_ATP_HELICASE"/>
    <property type="match status" value="2"/>
</dbReference>
<evidence type="ECO:0000259" key="17">
    <source>
        <dbReference type="PROSITE" id="PS51194"/>
    </source>
</evidence>
<comment type="subunit">
    <text evidence="13">Component of pre-60S ribosomal complexes.</text>
</comment>
<evidence type="ECO:0000256" key="7">
    <source>
        <dbReference type="ARBA" id="ARBA00022840"/>
    </source>
</evidence>
<dbReference type="Pfam" id="PF00271">
    <property type="entry name" value="Helicase_C"/>
    <property type="match status" value="1"/>
</dbReference>
<dbReference type="EC" id="3.6.4.13" evidence="14"/>
<keyword evidence="3" id="KW-0698">rRNA processing</keyword>
<dbReference type="SMART" id="SM01178">
    <property type="entry name" value="DUF4217"/>
    <property type="match status" value="1"/>
</dbReference>
<dbReference type="SUPFAM" id="SSF52540">
    <property type="entry name" value="P-loop containing nucleoside triphosphate hydrolases"/>
    <property type="match status" value="2"/>
</dbReference>
<dbReference type="GO" id="GO:0003723">
    <property type="term" value="F:RNA binding"/>
    <property type="evidence" value="ECO:0007669"/>
    <property type="project" value="UniProtKB-UniRule"/>
</dbReference>
<keyword evidence="9" id="KW-0175">Coiled coil</keyword>
<evidence type="ECO:0000313" key="18">
    <source>
        <dbReference type="EMBL" id="CRK14828.1"/>
    </source>
</evidence>
<evidence type="ECO:0000256" key="12">
    <source>
        <dbReference type="ARBA" id="ARBA00038002"/>
    </source>
</evidence>
<dbReference type="GO" id="GO:0005730">
    <property type="term" value="C:nucleolus"/>
    <property type="evidence" value="ECO:0007669"/>
    <property type="project" value="UniProtKB-SubCell"/>
</dbReference>
<dbReference type="InterPro" id="IPR001650">
    <property type="entry name" value="Helicase_C-like"/>
</dbReference>
<protein>
    <recommendedName>
        <fullName evidence="14">ATP-dependent RNA helicase</fullName>
        <ecNumber evidence="14">3.6.4.13</ecNumber>
    </recommendedName>
</protein>
<comment type="catalytic activity">
    <reaction evidence="14">
        <text>ATP + H2O = ADP + phosphate + H(+)</text>
        <dbReference type="Rhea" id="RHEA:13065"/>
        <dbReference type="ChEBI" id="CHEBI:15377"/>
        <dbReference type="ChEBI" id="CHEBI:15378"/>
        <dbReference type="ChEBI" id="CHEBI:30616"/>
        <dbReference type="ChEBI" id="CHEBI:43474"/>
        <dbReference type="ChEBI" id="CHEBI:456216"/>
        <dbReference type="EC" id="3.6.4.13"/>
    </reaction>
</comment>
<accession>A0A0G4KYI0</accession>
<dbReference type="GO" id="GO:0003724">
    <property type="term" value="F:RNA helicase activity"/>
    <property type="evidence" value="ECO:0007669"/>
    <property type="project" value="UniProtKB-EC"/>
</dbReference>
<evidence type="ECO:0000313" key="19">
    <source>
        <dbReference type="Proteomes" id="UP000045706"/>
    </source>
</evidence>
<dbReference type="Gene3D" id="3.40.50.300">
    <property type="entry name" value="P-loop containing nucleotide triphosphate hydrolases"/>
    <property type="match status" value="3"/>
</dbReference>
<dbReference type="InterPro" id="IPR056330">
    <property type="entry name" value="CTT_SPB4"/>
</dbReference>
<evidence type="ECO:0000256" key="15">
    <source>
        <dbReference type="SAM" id="MobiDB-lite"/>
    </source>
</evidence>
<dbReference type="SMART" id="SM00487">
    <property type="entry name" value="DEXDc"/>
    <property type="match status" value="2"/>
</dbReference>
<keyword evidence="4 14" id="KW-0547">Nucleotide-binding</keyword>
<sequence length="845" mass="94513">MAPSAMVTEKKKDPRDWRGLTPPLAEWILDFVASQGYQRMTPVQAATIPQFLGNKDVVVEAVTGSGKTLAFLLPIVQKLLRLSEPTKRGHVFAIIVSPTRELAQQIYNVLMGLIAFHTASSEMLPFLKEDDKRPDSAVPIAVPQLLVGGTTTTQQDLSFFVRHSPNILVSTPGRLVELLASPHVHCSQSTFDMLVLDEADRILDMGRVEIFQPPIDLDNCDVLAPPPNFEALIDHVAVNALSRELIPLRFTMAPSATVTEKKKDPRDWRGLTPPLAEWILDFVASQCYQRMTPVQAATIPQFLGNKDVVVEAVTGSGKTLAFLLPIVQKLLRLSEPTKRGHVFAIIVSPTRELAQQIYNVLMGLVAFHTASSEMLPFLKEDDKRPDSAVPIAVPQLLVGGTTTTQQDLSFFVRHSPNILVSTPGRLVELLASPHVHCSQSTFDMLVLDEADRILDMGFRHDLQRILSHLPKQRRTGLFSASVSEAVSQIITVGLRNPVKIAVRVKSLRDGNIIEDRKIPASLQMAYLLTPASQKMPALAQILDKLNPRPQRSIIFLSTCAAVDYFQHILPDMLPAGFSLVPLHGKLPPKVREKSFNRFLTSVSPSVLLCTDLAARGLDIPQVDFVCQVDPPSDPKVFIHRAGRAGRAGRKGLAVVLLHPGREEDFVPFLAAATARIRAFLRADRAHHDKAQRAFVSWDLDWAELGRAWGLLRLPSMPEVKAWDGDKTLGLGEIDWDAFAYKDKARETQRREALELERSGVKKAGDDDRNKRKRRNNEAWSDKHEKAEVRVERREKRQKKRDKERESKMTEDEKIEARELQDLIKEVRRKNGAKEAKEEEFGGFDD</sequence>
<feature type="domain" description="Helicase ATP-binding" evidence="16">
    <location>
        <begin position="48"/>
        <end position="276"/>
    </location>
</feature>
<dbReference type="InterPro" id="IPR027417">
    <property type="entry name" value="P-loop_NTPase"/>
</dbReference>
<keyword evidence="8 14" id="KW-0694">RNA-binding</keyword>
<comment type="function">
    <text evidence="14">RNA helicase.</text>
</comment>
<evidence type="ECO:0000256" key="14">
    <source>
        <dbReference type="RuleBase" id="RU365068"/>
    </source>
</evidence>
<proteinExistence type="inferred from homology"/>
<dbReference type="Proteomes" id="UP000045706">
    <property type="component" value="Unassembled WGS sequence"/>
</dbReference>
<evidence type="ECO:0000256" key="6">
    <source>
        <dbReference type="ARBA" id="ARBA00022806"/>
    </source>
</evidence>
<evidence type="ECO:0000256" key="11">
    <source>
        <dbReference type="ARBA" id="ARBA00037566"/>
    </source>
</evidence>
<organism evidence="18 19">
    <name type="scientific">Verticillium longisporum</name>
    <name type="common">Verticillium dahliae var. longisporum</name>
    <dbReference type="NCBI Taxonomy" id="100787"/>
    <lineage>
        <taxon>Eukaryota</taxon>
        <taxon>Fungi</taxon>
        <taxon>Dikarya</taxon>
        <taxon>Ascomycota</taxon>
        <taxon>Pezizomycotina</taxon>
        <taxon>Sordariomycetes</taxon>
        <taxon>Hypocreomycetidae</taxon>
        <taxon>Glomerellales</taxon>
        <taxon>Plectosphaerellaceae</taxon>
        <taxon>Verticillium</taxon>
    </lineage>
</organism>
<evidence type="ECO:0000259" key="16">
    <source>
        <dbReference type="PROSITE" id="PS51192"/>
    </source>
</evidence>
<dbReference type="AlphaFoldDB" id="A0A0G4KYI0"/>
<evidence type="ECO:0000256" key="9">
    <source>
        <dbReference type="ARBA" id="ARBA00023054"/>
    </source>
</evidence>